<dbReference type="EMBL" id="DTBX01000120">
    <property type="protein sequence ID" value="HGQ55494.1"/>
    <property type="molecule type" value="Genomic_DNA"/>
</dbReference>
<evidence type="ECO:0000313" key="1">
    <source>
        <dbReference type="EMBL" id="HGQ55494.1"/>
    </source>
</evidence>
<comment type="caution">
    <text evidence="1">The sequence shown here is derived from an EMBL/GenBank/DDBJ whole genome shotgun (WGS) entry which is preliminary data.</text>
</comment>
<name>A0A7V4CI60_UNCW3</name>
<organism evidence="1">
    <name type="scientific">candidate division WOR-3 bacterium</name>
    <dbReference type="NCBI Taxonomy" id="2052148"/>
    <lineage>
        <taxon>Bacteria</taxon>
        <taxon>Bacteria division WOR-3</taxon>
    </lineage>
</organism>
<accession>A0A7V4CI60</accession>
<reference evidence="1" key="1">
    <citation type="journal article" date="2020" name="mSystems">
        <title>Genome- and Community-Level Interaction Insights into Carbon Utilization and Element Cycling Functions of Hydrothermarchaeota in Hydrothermal Sediment.</title>
        <authorList>
            <person name="Zhou Z."/>
            <person name="Liu Y."/>
            <person name="Xu W."/>
            <person name="Pan J."/>
            <person name="Luo Z.H."/>
            <person name="Li M."/>
        </authorList>
    </citation>
    <scope>NUCLEOTIDE SEQUENCE [LARGE SCALE GENOMIC DNA]</scope>
    <source>
        <strain evidence="1">SpSt-655</strain>
    </source>
</reference>
<gene>
    <name evidence="1" type="ORF">ENU28_03390</name>
</gene>
<dbReference type="Gene3D" id="2.40.160.60">
    <property type="entry name" value="Outer membrane protein transport protein (OMPP1/FadL/TodX)"/>
    <property type="match status" value="1"/>
</dbReference>
<proteinExistence type="predicted"/>
<dbReference type="AlphaFoldDB" id="A0A7V4CI60"/>
<protein>
    <recommendedName>
        <fullName evidence="2">PorV/PorQ family protein</fullName>
    </recommendedName>
</protein>
<sequence>MKKYIFLFIFFALFSQEYIGEFEELGTSACGVGFGQAMVGLKKDGSSFYYNPSLTCLHNKKEFYFYHSENYGGEFRNEYFSFILPKEKYSLGFSLYANLIPNIPYCSLPDQNSPPNESTNKPIFVKNVFAYDLIPYFNFAFFLKDFLIFGFNMKIIYRTIYTYSGFGGGIDFGFSFIPEKDILLGLRVRNITSSPIIWSDKKIEKIKPNLAIGISKNFGALTLAYEGELSLNKLPDNNSFGLEYKIKELIALRVGFYHHCFSFGFGINYRSIYLDYGYETKKYLESDLPASTLKVSGGVKF</sequence>
<evidence type="ECO:0008006" key="2">
    <source>
        <dbReference type="Google" id="ProtNLM"/>
    </source>
</evidence>